<comment type="similarity">
    <text evidence="1">Belongs to the LysR transcriptional regulatory family.</text>
</comment>
<evidence type="ECO:0000256" key="4">
    <source>
        <dbReference type="ARBA" id="ARBA00023163"/>
    </source>
</evidence>
<dbReference type="Proteomes" id="UP000501237">
    <property type="component" value="Chromosome"/>
</dbReference>
<keyword evidence="2" id="KW-0805">Transcription regulation</keyword>
<dbReference type="InterPro" id="IPR000847">
    <property type="entry name" value="LysR_HTH_N"/>
</dbReference>
<dbReference type="PANTHER" id="PTHR30537:SF21">
    <property type="entry name" value="HTH-TYPE TRANSCRIPTIONAL REGULATOR SINR-RELATED"/>
    <property type="match status" value="1"/>
</dbReference>
<evidence type="ECO:0000313" key="7">
    <source>
        <dbReference type="EMBL" id="MWK55449.1"/>
    </source>
</evidence>
<evidence type="ECO:0000259" key="5">
    <source>
        <dbReference type="PROSITE" id="PS50931"/>
    </source>
</evidence>
<proteinExistence type="inferred from homology"/>
<evidence type="ECO:0000256" key="2">
    <source>
        <dbReference type="ARBA" id="ARBA00023015"/>
    </source>
</evidence>
<dbReference type="Pfam" id="PF03466">
    <property type="entry name" value="LysR_substrate"/>
    <property type="match status" value="1"/>
</dbReference>
<gene>
    <name evidence="7" type="ORF">GO594_05650</name>
    <name evidence="6" type="ORF">PtoMrB4_49830</name>
</gene>
<dbReference type="PROSITE" id="PS50931">
    <property type="entry name" value="HTH_LYSR"/>
    <property type="match status" value="1"/>
</dbReference>
<dbReference type="CDD" id="cd08422">
    <property type="entry name" value="PBP2_CrgA_like"/>
    <property type="match status" value="1"/>
</dbReference>
<organism evidence="6 9">
    <name type="scientific">Metapseudomonas otitidis</name>
    <dbReference type="NCBI Taxonomy" id="319939"/>
    <lineage>
        <taxon>Bacteria</taxon>
        <taxon>Pseudomonadati</taxon>
        <taxon>Pseudomonadota</taxon>
        <taxon>Gammaproteobacteria</taxon>
        <taxon>Pseudomonadales</taxon>
        <taxon>Pseudomonadaceae</taxon>
        <taxon>Metapseudomonas</taxon>
    </lineage>
</organism>
<protein>
    <submittedName>
        <fullName evidence="6 7">Transcriptional regulator</fullName>
    </submittedName>
</protein>
<dbReference type="FunFam" id="1.10.10.10:FF:000001">
    <property type="entry name" value="LysR family transcriptional regulator"/>
    <property type="match status" value="1"/>
</dbReference>
<keyword evidence="3" id="KW-0238">DNA-binding</keyword>
<dbReference type="GO" id="GO:0006351">
    <property type="term" value="P:DNA-templated transcription"/>
    <property type="evidence" value="ECO:0007669"/>
    <property type="project" value="TreeGrafter"/>
</dbReference>
<dbReference type="RefSeq" id="WP_044412993.1">
    <property type="nucleotide sequence ID" value="NZ_AP022642.1"/>
</dbReference>
<name>A0A679GI85_9GAMM</name>
<dbReference type="Proteomes" id="UP000461288">
    <property type="component" value="Unassembled WGS sequence"/>
</dbReference>
<dbReference type="Gene3D" id="3.40.190.290">
    <property type="match status" value="1"/>
</dbReference>
<accession>A0A679GI85</accession>
<reference evidence="6 9" key="2">
    <citation type="journal article" date="2020" name="Microbiol. Resour. Announc.">
        <title>Complete genome sequence of Pseudomonas otitidis strain MrB4, isolated from Lake Biwa in Japan.</title>
        <authorList>
            <person name="Miyazaki K."/>
            <person name="Hase E."/>
            <person name="Maruya T."/>
        </authorList>
    </citation>
    <scope>NUCLEOTIDE SEQUENCE [LARGE SCALE GENOMIC DNA]</scope>
    <source>
        <strain evidence="6 9">MrB4</strain>
    </source>
</reference>
<dbReference type="InterPro" id="IPR005119">
    <property type="entry name" value="LysR_subst-bd"/>
</dbReference>
<evidence type="ECO:0000313" key="8">
    <source>
        <dbReference type="Proteomes" id="UP000461288"/>
    </source>
</evidence>
<dbReference type="KEGG" id="poj:PtoMrB4_49830"/>
<dbReference type="GeneID" id="57400213"/>
<dbReference type="InterPro" id="IPR036388">
    <property type="entry name" value="WH-like_DNA-bd_sf"/>
</dbReference>
<evidence type="ECO:0000256" key="1">
    <source>
        <dbReference type="ARBA" id="ARBA00009437"/>
    </source>
</evidence>
<evidence type="ECO:0000256" key="3">
    <source>
        <dbReference type="ARBA" id="ARBA00023125"/>
    </source>
</evidence>
<dbReference type="EMBL" id="AP022642">
    <property type="protein sequence ID" value="BCA31006.1"/>
    <property type="molecule type" value="Genomic_DNA"/>
</dbReference>
<dbReference type="SUPFAM" id="SSF46785">
    <property type="entry name" value="Winged helix' DNA-binding domain"/>
    <property type="match status" value="1"/>
</dbReference>
<dbReference type="InterPro" id="IPR036390">
    <property type="entry name" value="WH_DNA-bd_sf"/>
</dbReference>
<dbReference type="GO" id="GO:0003700">
    <property type="term" value="F:DNA-binding transcription factor activity"/>
    <property type="evidence" value="ECO:0007669"/>
    <property type="project" value="InterPro"/>
</dbReference>
<sequence length="305" mass="34168">MLRLDDLSLFVCTADRGSLSAAARELDISPAVASAALKRLEAKLETRLLIRSTRSLRLTPEGEQFLVHAREALRSLEEGRRQLAGGREGISGTLQLSAPSDFGRNVLLPWLDAFQAEHPRLALRLYLSDRTADLFRQPVDIALRYGEPEDSSLVALPIAPDNRRVLCAAPEYFARHGRPAQPEDLAGHTCLLYLLGGRAHDRWSFEDGRRTHLVSVAGDRLCDDADVVRRWAVAGRGLTYKSWLDVAGDVAAGRLQLALERYRGEPTPLNLVCAHRDQLGKPVKLLREFLRERCDELLRRAPWTR</sequence>
<evidence type="ECO:0000313" key="6">
    <source>
        <dbReference type="EMBL" id="BCA31006.1"/>
    </source>
</evidence>
<dbReference type="GO" id="GO:0043565">
    <property type="term" value="F:sequence-specific DNA binding"/>
    <property type="evidence" value="ECO:0007669"/>
    <property type="project" value="TreeGrafter"/>
</dbReference>
<dbReference type="InterPro" id="IPR058163">
    <property type="entry name" value="LysR-type_TF_proteobact-type"/>
</dbReference>
<dbReference type="AlphaFoldDB" id="A0A679GI85"/>
<dbReference type="Pfam" id="PF00126">
    <property type="entry name" value="HTH_1"/>
    <property type="match status" value="1"/>
</dbReference>
<dbReference type="EMBL" id="WTFN01000009">
    <property type="protein sequence ID" value="MWK55449.1"/>
    <property type="molecule type" value="Genomic_DNA"/>
</dbReference>
<dbReference type="FunFam" id="3.40.190.290:FF:000001">
    <property type="entry name" value="Transcriptional regulator, LysR family"/>
    <property type="match status" value="1"/>
</dbReference>
<keyword evidence="4" id="KW-0804">Transcription</keyword>
<dbReference type="SUPFAM" id="SSF53850">
    <property type="entry name" value="Periplasmic binding protein-like II"/>
    <property type="match status" value="1"/>
</dbReference>
<dbReference type="PANTHER" id="PTHR30537">
    <property type="entry name" value="HTH-TYPE TRANSCRIPTIONAL REGULATOR"/>
    <property type="match status" value="1"/>
</dbReference>
<feature type="domain" description="HTH lysR-type" evidence="5">
    <location>
        <begin position="2"/>
        <end position="59"/>
    </location>
</feature>
<reference evidence="7 8" key="1">
    <citation type="submission" date="2019-12" db="EMBL/GenBank/DDBJ databases">
        <title>Draft genome sequence of Pseudomonas otitidis recovered from a chicken carcass.</title>
        <authorList>
            <person name="Vieira T.R."/>
            <person name="Oliviera E.F.C."/>
            <person name="Silva N.M.V."/>
            <person name="Sambrano G.E."/>
            <person name="Cibulski S.P."/>
            <person name="Cardoso M.R.I."/>
        </authorList>
    </citation>
    <scope>NUCLEOTIDE SEQUENCE [LARGE SCALE GENOMIC DNA]</scope>
    <source>
        <strain evidence="7 8">25_K</strain>
    </source>
</reference>
<dbReference type="Gene3D" id="1.10.10.10">
    <property type="entry name" value="Winged helix-like DNA-binding domain superfamily/Winged helix DNA-binding domain"/>
    <property type="match status" value="1"/>
</dbReference>
<evidence type="ECO:0000313" key="9">
    <source>
        <dbReference type="Proteomes" id="UP000501237"/>
    </source>
</evidence>